<dbReference type="STRING" id="47428.A0A284R656"/>
<protein>
    <recommendedName>
        <fullName evidence="2">BRCT domain-containing protein</fullName>
    </recommendedName>
</protein>
<feature type="compositionally biased region" description="Polar residues" evidence="1">
    <location>
        <begin position="296"/>
        <end position="315"/>
    </location>
</feature>
<dbReference type="InterPro" id="IPR001357">
    <property type="entry name" value="BRCT_dom"/>
</dbReference>
<feature type="region of interest" description="Disordered" evidence="1">
    <location>
        <begin position="39"/>
        <end position="260"/>
    </location>
</feature>
<feature type="region of interest" description="Disordered" evidence="1">
    <location>
        <begin position="484"/>
        <end position="527"/>
    </location>
</feature>
<dbReference type="EMBL" id="FUEG01000005">
    <property type="protein sequence ID" value="SJL04194.1"/>
    <property type="molecule type" value="Genomic_DNA"/>
</dbReference>
<feature type="compositionally biased region" description="Polar residues" evidence="1">
    <location>
        <begin position="227"/>
        <end position="241"/>
    </location>
</feature>
<feature type="region of interest" description="Disordered" evidence="1">
    <location>
        <begin position="289"/>
        <end position="321"/>
    </location>
</feature>
<evidence type="ECO:0000256" key="1">
    <source>
        <dbReference type="SAM" id="MobiDB-lite"/>
    </source>
</evidence>
<keyword evidence="4" id="KW-1185">Reference proteome</keyword>
<sequence>MSAPRPSTVKGKRKALASSAAYSVSKITCTGKSKLQPVTRQSLKNRMRPKEIPPSQSRCEAIPDTDIQADGEGKTGPSGSRPSRIVEHVAETHAETDEVINSDSESLFDESKAAPNIDYPALDLTTFRDSSTKAVSDEGRNAVEAPRLSKPIKEQDAERASQDPRVRKKSLLGLKSSPKFASKPVHSSAPAEPEDRERSTSPLTDLSSDPVVEPSAKPITEVPTTPRPSNNFARPTFSSLAKTPVKTAATPSPTKLGRSTSRFSWPIGGLIPMNGSALSKLSSALEKLTVPPPSRPMSSFGFNSDNEDASTSSHHAGTLPHSATLGSVELSTASSSKSTTAAASSSKPTLTQRFVPDFFKKDALTWPGRLMSGTGDLQRGKPSILPYKAIQKVGQKTPLPVVPARAVKGSGDGDGDDTMIGVEQTRGSAKSVWESKVAAPTPEAMELYELVGAHLVKGKWKAVDEADGWGKNASRRASMAFNMLSQSMPPPPLTPSLGASSSAARKPNGLGPKRTLSLNNDNDEAGRDDSYSGVKVYVDVRDSDGIDCGDVFIDMLKRLGAKVMKNFGLTCTHLVFKDGTVATLNQYRQLETKPFVVGLQWIVECAEKLQHLDETQYAISLEGKYRWCQ</sequence>
<feature type="domain" description="BRCT" evidence="2">
    <location>
        <begin position="554"/>
        <end position="619"/>
    </location>
</feature>
<feature type="compositionally biased region" description="Basic and acidic residues" evidence="1">
    <location>
        <begin position="84"/>
        <end position="96"/>
    </location>
</feature>
<reference evidence="4" key="1">
    <citation type="journal article" date="2017" name="Nat. Ecol. Evol.">
        <title>Genome expansion and lineage-specific genetic innovations in the forest pathogenic fungi Armillaria.</title>
        <authorList>
            <person name="Sipos G."/>
            <person name="Prasanna A.N."/>
            <person name="Walter M.C."/>
            <person name="O'Connor E."/>
            <person name="Balint B."/>
            <person name="Krizsan K."/>
            <person name="Kiss B."/>
            <person name="Hess J."/>
            <person name="Varga T."/>
            <person name="Slot J."/>
            <person name="Riley R."/>
            <person name="Boka B."/>
            <person name="Rigling D."/>
            <person name="Barry K."/>
            <person name="Lee J."/>
            <person name="Mihaltcheva S."/>
            <person name="LaButti K."/>
            <person name="Lipzen A."/>
            <person name="Waldron R."/>
            <person name="Moloney N.M."/>
            <person name="Sperisen C."/>
            <person name="Kredics L."/>
            <person name="Vagvoelgyi C."/>
            <person name="Patrignani A."/>
            <person name="Fitzpatrick D."/>
            <person name="Nagy I."/>
            <person name="Doyle S."/>
            <person name="Anderson J.B."/>
            <person name="Grigoriev I.V."/>
            <person name="Gueldener U."/>
            <person name="Muensterkoetter M."/>
            <person name="Nagy L.G."/>
        </authorList>
    </citation>
    <scope>NUCLEOTIDE SEQUENCE [LARGE SCALE GENOMIC DNA]</scope>
    <source>
        <strain evidence="4">C18/9</strain>
    </source>
</reference>
<evidence type="ECO:0000313" key="3">
    <source>
        <dbReference type="EMBL" id="SJL04194.1"/>
    </source>
</evidence>
<feature type="compositionally biased region" description="Polar residues" evidence="1">
    <location>
        <begin position="249"/>
        <end position="260"/>
    </location>
</feature>
<accession>A0A284R656</accession>
<dbReference type="Gene3D" id="3.40.50.10190">
    <property type="entry name" value="BRCT domain"/>
    <property type="match status" value="1"/>
</dbReference>
<dbReference type="SUPFAM" id="SSF52113">
    <property type="entry name" value="BRCT domain"/>
    <property type="match status" value="1"/>
</dbReference>
<dbReference type="InterPro" id="IPR036420">
    <property type="entry name" value="BRCT_dom_sf"/>
</dbReference>
<dbReference type="PROSITE" id="PS50172">
    <property type="entry name" value="BRCT"/>
    <property type="match status" value="1"/>
</dbReference>
<name>A0A284R656_ARMOS</name>
<dbReference type="CDD" id="cd17716">
    <property type="entry name" value="BRCT_microcephalin_rpt1"/>
    <property type="match status" value="1"/>
</dbReference>
<evidence type="ECO:0000259" key="2">
    <source>
        <dbReference type="PROSITE" id="PS50172"/>
    </source>
</evidence>
<feature type="compositionally biased region" description="Basic and acidic residues" evidence="1">
    <location>
        <begin position="151"/>
        <end position="165"/>
    </location>
</feature>
<proteinExistence type="predicted"/>
<organism evidence="3 4">
    <name type="scientific">Armillaria ostoyae</name>
    <name type="common">Armillaria root rot fungus</name>
    <dbReference type="NCBI Taxonomy" id="47428"/>
    <lineage>
        <taxon>Eukaryota</taxon>
        <taxon>Fungi</taxon>
        <taxon>Dikarya</taxon>
        <taxon>Basidiomycota</taxon>
        <taxon>Agaricomycotina</taxon>
        <taxon>Agaricomycetes</taxon>
        <taxon>Agaricomycetidae</taxon>
        <taxon>Agaricales</taxon>
        <taxon>Marasmiineae</taxon>
        <taxon>Physalacriaceae</taxon>
        <taxon>Armillaria</taxon>
    </lineage>
</organism>
<gene>
    <name evidence="3" type="ORF">ARMOST_07554</name>
</gene>
<dbReference type="Proteomes" id="UP000219338">
    <property type="component" value="Unassembled WGS sequence"/>
</dbReference>
<evidence type="ECO:0000313" key="4">
    <source>
        <dbReference type="Proteomes" id="UP000219338"/>
    </source>
</evidence>
<dbReference type="OrthoDB" id="2384350at2759"/>
<dbReference type="AlphaFoldDB" id="A0A284R656"/>